<comment type="caution">
    <text evidence="1">The sequence shown here is derived from an EMBL/GenBank/DDBJ whole genome shotgun (WGS) entry which is preliminary data.</text>
</comment>
<dbReference type="EMBL" id="CAKZ01000145">
    <property type="protein sequence ID" value="CCJ82406.1"/>
    <property type="molecule type" value="Genomic_DNA"/>
</dbReference>
<evidence type="ECO:0000313" key="2">
    <source>
        <dbReference type="Proteomes" id="UP000009342"/>
    </source>
</evidence>
<gene>
    <name evidence="1" type="ORF">BN134_3167</name>
</gene>
<organism evidence="1 2">
    <name type="scientific">Cronobacter dublinensis 1210</name>
    <dbReference type="NCBI Taxonomy" id="1208656"/>
    <lineage>
        <taxon>Bacteria</taxon>
        <taxon>Pseudomonadati</taxon>
        <taxon>Pseudomonadota</taxon>
        <taxon>Gammaproteobacteria</taxon>
        <taxon>Enterobacterales</taxon>
        <taxon>Enterobacteriaceae</taxon>
        <taxon>Cronobacter</taxon>
    </lineage>
</organism>
<protein>
    <submittedName>
        <fullName evidence="1">Uncharacterized protein</fullName>
    </submittedName>
</protein>
<sequence>MPFLTPCLCDRHISLAGEASHFHRVILQRHFVMEKANDSRFV</sequence>
<proteinExistence type="predicted"/>
<keyword evidence="2" id="KW-1185">Reference proteome</keyword>
<dbReference type="Proteomes" id="UP000009342">
    <property type="component" value="Unassembled WGS sequence"/>
</dbReference>
<name>A0ABP1WDP4_9ENTR</name>
<accession>A0ABP1WDP4</accession>
<evidence type="ECO:0000313" key="1">
    <source>
        <dbReference type="EMBL" id="CCJ82406.1"/>
    </source>
</evidence>
<reference evidence="2" key="1">
    <citation type="journal article" date="2012" name="PLoS ONE">
        <title>Comparative analysis of genome sequences covering the seven cronobacter species.</title>
        <authorList>
            <person name="Joseph S."/>
            <person name="Desai P."/>
            <person name="Ji Y."/>
            <person name="Cummings C.A."/>
            <person name="Shih R."/>
            <person name="Degoricija L."/>
            <person name="Rico A."/>
            <person name="Brzoska P."/>
            <person name="Hamby S.E."/>
            <person name="Masood N."/>
            <person name="Hariri S."/>
            <person name="Sonbol H."/>
            <person name="Chuzhanova N."/>
            <person name="McClelland M."/>
            <person name="Furtado M.R."/>
            <person name="Forsythe S.J."/>
        </authorList>
    </citation>
    <scope>NUCLEOTIDE SEQUENCE [LARGE SCALE GENOMIC DNA]</scope>
    <source>
        <strain evidence="2">1210</strain>
    </source>
</reference>